<evidence type="ECO:0000313" key="1">
    <source>
        <dbReference type="EMBL" id="GIY15619.1"/>
    </source>
</evidence>
<protein>
    <submittedName>
        <fullName evidence="1">Uncharacterized protein</fullName>
    </submittedName>
</protein>
<name>A0AAV4R242_CAEEX</name>
<gene>
    <name evidence="1" type="ORF">CEXT_544861</name>
</gene>
<dbReference type="EMBL" id="BPLR01007254">
    <property type="protein sequence ID" value="GIY15619.1"/>
    <property type="molecule type" value="Genomic_DNA"/>
</dbReference>
<proteinExistence type="predicted"/>
<accession>A0AAV4R242</accession>
<sequence length="100" mass="12223">MYKSVLFMGRLNIPLPGVFTYYKRRYFGTFKSRYRRSRAQFTRRHFCCGPRQLMKTRPCLFGRRRLMRFVIFVMKADRSQDRGSHFDSFLLFATPRSLWC</sequence>
<dbReference type="Proteomes" id="UP001054945">
    <property type="component" value="Unassembled WGS sequence"/>
</dbReference>
<evidence type="ECO:0000313" key="2">
    <source>
        <dbReference type="Proteomes" id="UP001054945"/>
    </source>
</evidence>
<reference evidence="1 2" key="1">
    <citation type="submission" date="2021-06" db="EMBL/GenBank/DDBJ databases">
        <title>Caerostris extrusa draft genome.</title>
        <authorList>
            <person name="Kono N."/>
            <person name="Arakawa K."/>
        </authorList>
    </citation>
    <scope>NUCLEOTIDE SEQUENCE [LARGE SCALE GENOMIC DNA]</scope>
</reference>
<comment type="caution">
    <text evidence="1">The sequence shown here is derived from an EMBL/GenBank/DDBJ whole genome shotgun (WGS) entry which is preliminary data.</text>
</comment>
<keyword evidence="2" id="KW-1185">Reference proteome</keyword>
<dbReference type="AlphaFoldDB" id="A0AAV4R242"/>
<organism evidence="1 2">
    <name type="scientific">Caerostris extrusa</name>
    <name type="common">Bark spider</name>
    <name type="synonym">Caerostris bankana</name>
    <dbReference type="NCBI Taxonomy" id="172846"/>
    <lineage>
        <taxon>Eukaryota</taxon>
        <taxon>Metazoa</taxon>
        <taxon>Ecdysozoa</taxon>
        <taxon>Arthropoda</taxon>
        <taxon>Chelicerata</taxon>
        <taxon>Arachnida</taxon>
        <taxon>Araneae</taxon>
        <taxon>Araneomorphae</taxon>
        <taxon>Entelegynae</taxon>
        <taxon>Araneoidea</taxon>
        <taxon>Araneidae</taxon>
        <taxon>Caerostris</taxon>
    </lineage>
</organism>